<proteinExistence type="predicted"/>
<evidence type="ECO:0000313" key="1">
    <source>
        <dbReference type="EMBL" id="PBK95996.1"/>
    </source>
</evidence>
<name>A0A2H3E8L9_ARMGA</name>
<dbReference type="AlphaFoldDB" id="A0A2H3E8L9"/>
<evidence type="ECO:0000313" key="2">
    <source>
        <dbReference type="Proteomes" id="UP000217790"/>
    </source>
</evidence>
<protein>
    <submittedName>
        <fullName evidence="1">Uncharacterized protein</fullName>
    </submittedName>
</protein>
<accession>A0A2H3E8L9</accession>
<keyword evidence="2" id="KW-1185">Reference proteome</keyword>
<sequence>MFSYEDLKLVEVTACCTRNQSMSKQERYDRCIVYQGKECQVINCVKSMIKLIQRRMNNTPTSPLLHSIILINQSNPSKIGHDKFTLTLRESHCTSLLPMYQRDGYLLSTGDMNINRPCRMIPIQTDF</sequence>
<gene>
    <name evidence="1" type="ORF">ARMGADRAFT_1010879</name>
</gene>
<dbReference type="Proteomes" id="UP000217790">
    <property type="component" value="Unassembled WGS sequence"/>
</dbReference>
<organism evidence="1 2">
    <name type="scientific">Armillaria gallica</name>
    <name type="common">Bulbous honey fungus</name>
    <name type="synonym">Armillaria bulbosa</name>
    <dbReference type="NCBI Taxonomy" id="47427"/>
    <lineage>
        <taxon>Eukaryota</taxon>
        <taxon>Fungi</taxon>
        <taxon>Dikarya</taxon>
        <taxon>Basidiomycota</taxon>
        <taxon>Agaricomycotina</taxon>
        <taxon>Agaricomycetes</taxon>
        <taxon>Agaricomycetidae</taxon>
        <taxon>Agaricales</taxon>
        <taxon>Marasmiineae</taxon>
        <taxon>Physalacriaceae</taxon>
        <taxon>Armillaria</taxon>
    </lineage>
</organism>
<dbReference type="InParanoid" id="A0A2H3E8L9"/>
<dbReference type="EMBL" id="KZ293651">
    <property type="protein sequence ID" value="PBK95996.1"/>
    <property type="molecule type" value="Genomic_DNA"/>
</dbReference>
<reference evidence="2" key="1">
    <citation type="journal article" date="2017" name="Nat. Ecol. Evol.">
        <title>Genome expansion and lineage-specific genetic innovations in the forest pathogenic fungi Armillaria.</title>
        <authorList>
            <person name="Sipos G."/>
            <person name="Prasanna A.N."/>
            <person name="Walter M.C."/>
            <person name="O'Connor E."/>
            <person name="Balint B."/>
            <person name="Krizsan K."/>
            <person name="Kiss B."/>
            <person name="Hess J."/>
            <person name="Varga T."/>
            <person name="Slot J."/>
            <person name="Riley R."/>
            <person name="Boka B."/>
            <person name="Rigling D."/>
            <person name="Barry K."/>
            <person name="Lee J."/>
            <person name="Mihaltcheva S."/>
            <person name="LaButti K."/>
            <person name="Lipzen A."/>
            <person name="Waldron R."/>
            <person name="Moloney N.M."/>
            <person name="Sperisen C."/>
            <person name="Kredics L."/>
            <person name="Vagvoelgyi C."/>
            <person name="Patrignani A."/>
            <person name="Fitzpatrick D."/>
            <person name="Nagy I."/>
            <person name="Doyle S."/>
            <person name="Anderson J.B."/>
            <person name="Grigoriev I.V."/>
            <person name="Gueldener U."/>
            <person name="Muensterkoetter M."/>
            <person name="Nagy L.G."/>
        </authorList>
    </citation>
    <scope>NUCLEOTIDE SEQUENCE [LARGE SCALE GENOMIC DNA]</scope>
    <source>
        <strain evidence="2">Ar21-2</strain>
    </source>
</reference>